<dbReference type="AlphaFoldDB" id="Q23M97"/>
<feature type="transmembrane region" description="Helical" evidence="1">
    <location>
        <begin position="96"/>
        <end position="114"/>
    </location>
</feature>
<name>Q23M97_TETTS</name>
<proteinExistence type="predicted"/>
<organism evidence="3 4">
    <name type="scientific">Tetrahymena thermophila (strain SB210)</name>
    <dbReference type="NCBI Taxonomy" id="312017"/>
    <lineage>
        <taxon>Eukaryota</taxon>
        <taxon>Sar</taxon>
        <taxon>Alveolata</taxon>
        <taxon>Ciliophora</taxon>
        <taxon>Intramacronucleata</taxon>
        <taxon>Oligohymenophorea</taxon>
        <taxon>Hymenostomatida</taxon>
        <taxon>Tetrahymenina</taxon>
        <taxon>Tetrahymenidae</taxon>
        <taxon>Tetrahymena</taxon>
    </lineage>
</organism>
<dbReference type="RefSeq" id="XP_001017987.1">
    <property type="nucleotide sequence ID" value="XM_001017987.1"/>
</dbReference>
<dbReference type="EMBL" id="GG662661">
    <property type="protein sequence ID" value="EAR97742.1"/>
    <property type="molecule type" value="Genomic_DNA"/>
</dbReference>
<evidence type="ECO:0000313" key="4">
    <source>
        <dbReference type="Proteomes" id="UP000009168"/>
    </source>
</evidence>
<gene>
    <name evidence="3" type="ORF">TTHERM_00621620</name>
</gene>
<accession>Q23M97</accession>
<feature type="signal peptide" evidence="2">
    <location>
        <begin position="1"/>
        <end position="19"/>
    </location>
</feature>
<dbReference type="InParanoid" id="Q23M97"/>
<keyword evidence="4" id="KW-1185">Reference proteome</keyword>
<dbReference type="KEGG" id="tet:TTHERM_00621620"/>
<dbReference type="Proteomes" id="UP000009168">
    <property type="component" value="Unassembled WGS sequence"/>
</dbReference>
<reference evidence="4" key="1">
    <citation type="journal article" date="2006" name="PLoS Biol.">
        <title>Macronuclear genome sequence of the ciliate Tetrahymena thermophila, a model eukaryote.</title>
        <authorList>
            <person name="Eisen J.A."/>
            <person name="Coyne R.S."/>
            <person name="Wu M."/>
            <person name="Wu D."/>
            <person name="Thiagarajan M."/>
            <person name="Wortman J.R."/>
            <person name="Badger J.H."/>
            <person name="Ren Q."/>
            <person name="Amedeo P."/>
            <person name="Jones K.M."/>
            <person name="Tallon L.J."/>
            <person name="Delcher A.L."/>
            <person name="Salzberg S.L."/>
            <person name="Silva J.C."/>
            <person name="Haas B.J."/>
            <person name="Majoros W.H."/>
            <person name="Farzad M."/>
            <person name="Carlton J.M."/>
            <person name="Smith R.K. Jr."/>
            <person name="Garg J."/>
            <person name="Pearlman R.E."/>
            <person name="Karrer K.M."/>
            <person name="Sun L."/>
            <person name="Manning G."/>
            <person name="Elde N.C."/>
            <person name="Turkewitz A.P."/>
            <person name="Asai D.J."/>
            <person name="Wilkes D.E."/>
            <person name="Wang Y."/>
            <person name="Cai H."/>
            <person name="Collins K."/>
            <person name="Stewart B.A."/>
            <person name="Lee S.R."/>
            <person name="Wilamowska K."/>
            <person name="Weinberg Z."/>
            <person name="Ruzzo W.L."/>
            <person name="Wloga D."/>
            <person name="Gaertig J."/>
            <person name="Frankel J."/>
            <person name="Tsao C.-C."/>
            <person name="Gorovsky M.A."/>
            <person name="Keeling P.J."/>
            <person name="Waller R.F."/>
            <person name="Patron N.J."/>
            <person name="Cherry J.M."/>
            <person name="Stover N.A."/>
            <person name="Krieger C.J."/>
            <person name="del Toro C."/>
            <person name="Ryder H.F."/>
            <person name="Williamson S.C."/>
            <person name="Barbeau R.A."/>
            <person name="Hamilton E.P."/>
            <person name="Orias E."/>
        </authorList>
    </citation>
    <scope>NUCLEOTIDE SEQUENCE [LARGE SCALE GENOMIC DNA]</scope>
    <source>
        <strain evidence="4">SB210</strain>
    </source>
</reference>
<keyword evidence="1" id="KW-1133">Transmembrane helix</keyword>
<protein>
    <submittedName>
        <fullName evidence="3">Transmembrane protein, putative</fullName>
    </submittedName>
</protein>
<dbReference type="GeneID" id="7838554"/>
<keyword evidence="2" id="KW-0732">Signal</keyword>
<keyword evidence="1" id="KW-0472">Membrane</keyword>
<evidence type="ECO:0000256" key="1">
    <source>
        <dbReference type="SAM" id="Phobius"/>
    </source>
</evidence>
<keyword evidence="1 3" id="KW-0812">Transmembrane</keyword>
<evidence type="ECO:0000313" key="3">
    <source>
        <dbReference type="EMBL" id="EAR97742.1"/>
    </source>
</evidence>
<feature type="chain" id="PRO_5004202269" evidence="2">
    <location>
        <begin position="20"/>
        <end position="115"/>
    </location>
</feature>
<dbReference type="HOGENOM" id="CLU_152887_0_0_1"/>
<evidence type="ECO:0000256" key="2">
    <source>
        <dbReference type="SAM" id="SignalP"/>
    </source>
</evidence>
<sequence>MKFTAIFLIALLALTSVKADTNTDAANCIASIPKPCGVAAQDSACAKAYLSFGICVAYNCASKSQNLGDYASCLNSSCKSDNDKVQNYIDEQVSCVYGALLSLTALILATFAFLF</sequence>